<dbReference type="PANTHER" id="PTHR33112">
    <property type="entry name" value="DOMAIN PROTEIN, PUTATIVE-RELATED"/>
    <property type="match status" value="1"/>
</dbReference>
<gene>
    <name evidence="2" type="ORF">D0Z07_8717</name>
</gene>
<comment type="caution">
    <text evidence="2">The sequence shown here is derived from an EMBL/GenBank/DDBJ whole genome shotgun (WGS) entry which is preliminary data.</text>
</comment>
<reference evidence="2" key="1">
    <citation type="submission" date="2019-07" db="EMBL/GenBank/DDBJ databases">
        <title>Hyphodiscus hymeniophilus genome sequencing and assembly.</title>
        <authorList>
            <person name="Kramer G."/>
            <person name="Nodwell J."/>
        </authorList>
    </citation>
    <scope>NUCLEOTIDE SEQUENCE</scope>
    <source>
        <strain evidence="2">ATCC 34498</strain>
    </source>
</reference>
<name>A0A9P6SKV8_9HELO</name>
<sequence length="702" mass="79311">MLCAICSALNLRAAYFPGVVKSPPKHHASTQALKASALEGCKACQVLVEHAVKHRQMIGDGEETFLESEKGQIFYKTYCRDDASRAPNYLGADMIWFYQDGGISLDFGLYVSQDSLAASNGLVCGRPVARFAGSEECFRDIERWMQECLTEHGTSCPAGDSLRLPTRVVDVGPEDGTATPKLYATGRTQGKWLTLSHCWGNEVRFVTESSNLAQRFAGIDMDTLPRTFSDAIKFTRRLGFRYIWIDSLCILQDSTEDWLAESSKMQEYYRGSMLTVAPDHLSGDEQGFLNYDRHPYSDSDVFLVAMPLNLVVNNIAPAQRSTQSHLNNDYVRFRARMDRYDAISHAQPLNSRGWTLQEDLLSPRSVHYASKQLYWECQKHRKVESIEGVVETAGALTKIETHMKHMFLRSPSNLVLRNSWYTIVESYMQRDLTRSEDKFPAISGLAREIANQTGFTYKAGIWLEDFRRGLLWSYCATGYRSTTWKYIAPSWSWASLSVVVKHPLHAVRVLGNTTGPNAELLSCDVTPEREDIYGRLTSGILTIRSSWCSLSKWDPTSGILLNSSIQYRQIYECENSSSVLTIGLVCHLDSDMRYFEEGRLLYSADDTVEAHAGIVKDMYLLHITSGPAGAKLDKFASYYLLLTPVKLKSDRKADSQYKIDDTPGEWVSGEHKEHYQRIGIAETTLDTFQGFRGWETRVISIV</sequence>
<accession>A0A9P6SKV8</accession>
<dbReference type="EMBL" id="VNKQ01000018">
    <property type="protein sequence ID" value="KAG0645686.1"/>
    <property type="molecule type" value="Genomic_DNA"/>
</dbReference>
<dbReference type="Proteomes" id="UP000785200">
    <property type="component" value="Unassembled WGS sequence"/>
</dbReference>
<organism evidence="2 3">
    <name type="scientific">Hyphodiscus hymeniophilus</name>
    <dbReference type="NCBI Taxonomy" id="353542"/>
    <lineage>
        <taxon>Eukaryota</taxon>
        <taxon>Fungi</taxon>
        <taxon>Dikarya</taxon>
        <taxon>Ascomycota</taxon>
        <taxon>Pezizomycotina</taxon>
        <taxon>Leotiomycetes</taxon>
        <taxon>Helotiales</taxon>
        <taxon>Hyphodiscaceae</taxon>
        <taxon>Hyphodiscus</taxon>
    </lineage>
</organism>
<proteinExistence type="predicted"/>
<protein>
    <recommendedName>
        <fullName evidence="1">Heterokaryon incompatibility domain-containing protein</fullName>
    </recommendedName>
</protein>
<dbReference type="PANTHER" id="PTHR33112:SF16">
    <property type="entry name" value="HETEROKARYON INCOMPATIBILITY DOMAIN-CONTAINING PROTEIN"/>
    <property type="match status" value="1"/>
</dbReference>
<dbReference type="InterPro" id="IPR010730">
    <property type="entry name" value="HET"/>
</dbReference>
<evidence type="ECO:0000313" key="2">
    <source>
        <dbReference type="EMBL" id="KAG0645686.1"/>
    </source>
</evidence>
<feature type="domain" description="Heterokaryon incompatibility" evidence="1">
    <location>
        <begin position="192"/>
        <end position="358"/>
    </location>
</feature>
<dbReference type="OrthoDB" id="5362512at2759"/>
<dbReference type="Pfam" id="PF06985">
    <property type="entry name" value="HET"/>
    <property type="match status" value="1"/>
</dbReference>
<dbReference type="AlphaFoldDB" id="A0A9P6SKV8"/>
<keyword evidence="3" id="KW-1185">Reference proteome</keyword>
<evidence type="ECO:0000313" key="3">
    <source>
        <dbReference type="Proteomes" id="UP000785200"/>
    </source>
</evidence>
<evidence type="ECO:0000259" key="1">
    <source>
        <dbReference type="Pfam" id="PF06985"/>
    </source>
</evidence>